<dbReference type="GO" id="GO:0003735">
    <property type="term" value="F:structural constituent of ribosome"/>
    <property type="evidence" value="ECO:0007669"/>
    <property type="project" value="InterPro"/>
</dbReference>
<keyword evidence="3" id="KW-0687">Ribonucleoprotein</keyword>
<dbReference type="PANTHER" id="PTHR11652">
    <property type="entry name" value="30S RIBOSOMAL PROTEIN S12 FAMILY MEMBER"/>
    <property type="match status" value="1"/>
</dbReference>
<dbReference type="PRINTS" id="PR01034">
    <property type="entry name" value="RIBOSOMALS12"/>
</dbReference>
<evidence type="ECO:0000256" key="2">
    <source>
        <dbReference type="ARBA" id="ARBA00022980"/>
    </source>
</evidence>
<evidence type="ECO:0000313" key="6">
    <source>
        <dbReference type="Proteomes" id="UP000095280"/>
    </source>
</evidence>
<dbReference type="Gene3D" id="2.40.50.140">
    <property type="entry name" value="Nucleic acid-binding proteins"/>
    <property type="match status" value="1"/>
</dbReference>
<evidence type="ECO:0000256" key="1">
    <source>
        <dbReference type="ARBA" id="ARBA00005657"/>
    </source>
</evidence>
<dbReference type="InterPro" id="IPR012340">
    <property type="entry name" value="NA-bd_OB-fold"/>
</dbReference>
<evidence type="ECO:0000256" key="4">
    <source>
        <dbReference type="ARBA" id="ARBA00035248"/>
    </source>
</evidence>
<feature type="compositionally biased region" description="Basic and acidic residues" evidence="5">
    <location>
        <begin position="74"/>
        <end position="89"/>
    </location>
</feature>
<dbReference type="InterPro" id="IPR006032">
    <property type="entry name" value="Ribosomal_uS12"/>
</dbReference>
<dbReference type="GO" id="GO:0015935">
    <property type="term" value="C:small ribosomal subunit"/>
    <property type="evidence" value="ECO:0007669"/>
    <property type="project" value="InterPro"/>
</dbReference>
<reference evidence="7" key="1">
    <citation type="submission" date="2016-11" db="UniProtKB">
        <authorList>
            <consortium name="WormBaseParasite"/>
        </authorList>
    </citation>
    <scope>IDENTIFICATION</scope>
</reference>
<sequence length="184" mass="20431">MPASAARRPAADSIGSASSHQNSLLVALQSLPVRFVSTIKRRFSNTDSLELFDETAVASQPVEHRVANLRGRRQPAEPHGPLRADHEEAAAQSAHGRPPFMKGVVLRTLIRKPKKPEFGQSAMRPSPPVQRSRDHGLRAWHRHNLQEHNMVLVRGGRCQDLIGVKHKVVRGKYDCAHVVKPVPK</sequence>
<keyword evidence="2" id="KW-0689">Ribosomal protein</keyword>
<evidence type="ECO:0000313" key="7">
    <source>
        <dbReference type="WBParaSite" id="snap_masked-unitig_42832-processed-gene-0.0-mRNA-1"/>
    </source>
</evidence>
<proteinExistence type="inferred from homology"/>
<feature type="region of interest" description="Disordered" evidence="5">
    <location>
        <begin position="68"/>
        <end position="95"/>
    </location>
</feature>
<dbReference type="GO" id="GO:0006412">
    <property type="term" value="P:translation"/>
    <property type="evidence" value="ECO:0007669"/>
    <property type="project" value="InterPro"/>
</dbReference>
<dbReference type="AlphaFoldDB" id="A0A1I8JQA3"/>
<dbReference type="InterPro" id="IPR005679">
    <property type="entry name" value="Ribosomal_uS12_bac"/>
</dbReference>
<evidence type="ECO:0000256" key="3">
    <source>
        <dbReference type="ARBA" id="ARBA00023274"/>
    </source>
</evidence>
<evidence type="ECO:0000256" key="5">
    <source>
        <dbReference type="SAM" id="MobiDB-lite"/>
    </source>
</evidence>
<protein>
    <recommendedName>
        <fullName evidence="4">Small ribosomal subunit protein uS12m</fullName>
    </recommendedName>
</protein>
<dbReference type="Proteomes" id="UP000095280">
    <property type="component" value="Unplaced"/>
</dbReference>
<dbReference type="WBParaSite" id="snap_masked-unitig_42832-processed-gene-0.0-mRNA-1">
    <property type="protein sequence ID" value="snap_masked-unitig_42832-processed-gene-0.0-mRNA-1"/>
    <property type="gene ID" value="snap_masked-unitig_42832-processed-gene-0.0"/>
</dbReference>
<dbReference type="Pfam" id="PF00164">
    <property type="entry name" value="Ribosom_S12_S23"/>
    <property type="match status" value="1"/>
</dbReference>
<accession>A0A1I8JQA3</accession>
<keyword evidence="6" id="KW-1185">Reference proteome</keyword>
<comment type="similarity">
    <text evidence="1">Belongs to the universal ribosomal protein uS12 family.</text>
</comment>
<dbReference type="SUPFAM" id="SSF50249">
    <property type="entry name" value="Nucleic acid-binding proteins"/>
    <property type="match status" value="1"/>
</dbReference>
<name>A0A1I8JQA3_9PLAT</name>
<organism evidence="6 7">
    <name type="scientific">Macrostomum lignano</name>
    <dbReference type="NCBI Taxonomy" id="282301"/>
    <lineage>
        <taxon>Eukaryota</taxon>
        <taxon>Metazoa</taxon>
        <taxon>Spiralia</taxon>
        <taxon>Lophotrochozoa</taxon>
        <taxon>Platyhelminthes</taxon>
        <taxon>Rhabditophora</taxon>
        <taxon>Macrostomorpha</taxon>
        <taxon>Macrostomida</taxon>
        <taxon>Macrostomidae</taxon>
        <taxon>Macrostomum</taxon>
    </lineage>
</organism>